<sequence length="51" mass="5824">MNGAPHLERTEIGQNVKSFLLPINIQWRIVGRSIRICQHRRALASCHDTSV</sequence>
<dbReference type="HOGENOM" id="CLU_3107773_0_0_1"/>
<keyword evidence="2" id="KW-1185">Reference proteome</keyword>
<name>A0A0C3DZG6_9AGAM</name>
<reference evidence="2" key="2">
    <citation type="submission" date="2015-01" db="EMBL/GenBank/DDBJ databases">
        <title>Evolutionary Origins and Diversification of the Mycorrhizal Mutualists.</title>
        <authorList>
            <consortium name="DOE Joint Genome Institute"/>
            <consortium name="Mycorrhizal Genomics Consortium"/>
            <person name="Kohler A."/>
            <person name="Kuo A."/>
            <person name="Nagy L.G."/>
            <person name="Floudas D."/>
            <person name="Copeland A."/>
            <person name="Barry K.W."/>
            <person name="Cichocki N."/>
            <person name="Veneault-Fourrey C."/>
            <person name="LaButti K."/>
            <person name="Lindquist E.A."/>
            <person name="Lipzen A."/>
            <person name="Lundell T."/>
            <person name="Morin E."/>
            <person name="Murat C."/>
            <person name="Riley R."/>
            <person name="Ohm R."/>
            <person name="Sun H."/>
            <person name="Tunlid A."/>
            <person name="Henrissat B."/>
            <person name="Grigoriev I.V."/>
            <person name="Hibbett D.S."/>
            <person name="Martin F."/>
        </authorList>
    </citation>
    <scope>NUCLEOTIDE SEQUENCE [LARGE SCALE GENOMIC DNA]</scope>
    <source>
        <strain evidence="2">Foug A</strain>
    </source>
</reference>
<proteinExistence type="predicted"/>
<dbReference type="Proteomes" id="UP000053989">
    <property type="component" value="Unassembled WGS sequence"/>
</dbReference>
<evidence type="ECO:0000313" key="1">
    <source>
        <dbReference type="EMBL" id="KIM61266.1"/>
    </source>
</evidence>
<accession>A0A0C3DZG6</accession>
<gene>
    <name evidence="1" type="ORF">SCLCIDRAFT_912541</name>
</gene>
<protein>
    <submittedName>
        <fullName evidence="1">Uncharacterized protein</fullName>
    </submittedName>
</protein>
<organism evidence="1 2">
    <name type="scientific">Scleroderma citrinum Foug A</name>
    <dbReference type="NCBI Taxonomy" id="1036808"/>
    <lineage>
        <taxon>Eukaryota</taxon>
        <taxon>Fungi</taxon>
        <taxon>Dikarya</taxon>
        <taxon>Basidiomycota</taxon>
        <taxon>Agaricomycotina</taxon>
        <taxon>Agaricomycetes</taxon>
        <taxon>Agaricomycetidae</taxon>
        <taxon>Boletales</taxon>
        <taxon>Sclerodermatineae</taxon>
        <taxon>Sclerodermataceae</taxon>
        <taxon>Scleroderma</taxon>
    </lineage>
</organism>
<dbReference type="InParanoid" id="A0A0C3DZG6"/>
<dbReference type="AlphaFoldDB" id="A0A0C3DZG6"/>
<dbReference type="EMBL" id="KN822054">
    <property type="protein sequence ID" value="KIM61266.1"/>
    <property type="molecule type" value="Genomic_DNA"/>
</dbReference>
<reference evidence="1 2" key="1">
    <citation type="submission" date="2014-04" db="EMBL/GenBank/DDBJ databases">
        <authorList>
            <consortium name="DOE Joint Genome Institute"/>
            <person name="Kuo A."/>
            <person name="Kohler A."/>
            <person name="Nagy L.G."/>
            <person name="Floudas D."/>
            <person name="Copeland A."/>
            <person name="Barry K.W."/>
            <person name="Cichocki N."/>
            <person name="Veneault-Fourrey C."/>
            <person name="LaButti K."/>
            <person name="Lindquist E.A."/>
            <person name="Lipzen A."/>
            <person name="Lundell T."/>
            <person name="Morin E."/>
            <person name="Murat C."/>
            <person name="Sun H."/>
            <person name="Tunlid A."/>
            <person name="Henrissat B."/>
            <person name="Grigoriev I.V."/>
            <person name="Hibbett D.S."/>
            <person name="Martin F."/>
            <person name="Nordberg H.P."/>
            <person name="Cantor M.N."/>
            <person name="Hua S.X."/>
        </authorList>
    </citation>
    <scope>NUCLEOTIDE SEQUENCE [LARGE SCALE GENOMIC DNA]</scope>
    <source>
        <strain evidence="1 2">Foug A</strain>
    </source>
</reference>
<evidence type="ECO:0000313" key="2">
    <source>
        <dbReference type="Proteomes" id="UP000053989"/>
    </source>
</evidence>